<keyword evidence="4" id="KW-1185">Reference proteome</keyword>
<accession>A0AA39R3J8</accession>
<evidence type="ECO:0000256" key="2">
    <source>
        <dbReference type="SAM" id="Phobius"/>
    </source>
</evidence>
<feature type="compositionally biased region" description="Basic and acidic residues" evidence="1">
    <location>
        <begin position="92"/>
        <end position="104"/>
    </location>
</feature>
<organism evidence="3 4">
    <name type="scientific">Cladonia borealis</name>
    <dbReference type="NCBI Taxonomy" id="184061"/>
    <lineage>
        <taxon>Eukaryota</taxon>
        <taxon>Fungi</taxon>
        <taxon>Dikarya</taxon>
        <taxon>Ascomycota</taxon>
        <taxon>Pezizomycotina</taxon>
        <taxon>Lecanoromycetes</taxon>
        <taxon>OSLEUM clade</taxon>
        <taxon>Lecanoromycetidae</taxon>
        <taxon>Lecanorales</taxon>
        <taxon>Lecanorineae</taxon>
        <taxon>Cladoniaceae</taxon>
        <taxon>Cladonia</taxon>
    </lineage>
</organism>
<evidence type="ECO:0000256" key="1">
    <source>
        <dbReference type="SAM" id="MobiDB-lite"/>
    </source>
</evidence>
<evidence type="ECO:0000313" key="3">
    <source>
        <dbReference type="EMBL" id="KAK0513421.1"/>
    </source>
</evidence>
<reference evidence="3" key="1">
    <citation type="submission" date="2023-03" db="EMBL/GenBank/DDBJ databases">
        <title>Complete genome of Cladonia borealis.</title>
        <authorList>
            <person name="Park H."/>
        </authorList>
    </citation>
    <scope>NUCLEOTIDE SEQUENCE</scope>
    <source>
        <strain evidence="3">ANT050790</strain>
    </source>
</reference>
<comment type="caution">
    <text evidence="3">The sequence shown here is derived from an EMBL/GenBank/DDBJ whole genome shotgun (WGS) entry which is preliminary data.</text>
</comment>
<keyword evidence="2" id="KW-0812">Transmembrane</keyword>
<dbReference type="EMBL" id="JAFEKC020000008">
    <property type="protein sequence ID" value="KAK0513421.1"/>
    <property type="molecule type" value="Genomic_DNA"/>
</dbReference>
<gene>
    <name evidence="3" type="ORF">JMJ35_004407</name>
</gene>
<evidence type="ECO:0000313" key="4">
    <source>
        <dbReference type="Proteomes" id="UP001166286"/>
    </source>
</evidence>
<sequence>MTWSSILPSHLNTLETWIVRFFLLLGNITIGPWAVLLVYDIVLYLVRAITYEVPFFGGRARGRGRPLAPSLKERPNGRRRTFSISTGSGSTSDEHGVPNKRIMETLDSSGDETADITEEG</sequence>
<name>A0AA39R3J8_9LECA</name>
<dbReference type="AlphaFoldDB" id="A0AA39R3J8"/>
<feature type="region of interest" description="Disordered" evidence="1">
    <location>
        <begin position="60"/>
        <end position="120"/>
    </location>
</feature>
<protein>
    <submittedName>
        <fullName evidence="3">Uncharacterized protein</fullName>
    </submittedName>
</protein>
<feature type="compositionally biased region" description="Acidic residues" evidence="1">
    <location>
        <begin position="109"/>
        <end position="120"/>
    </location>
</feature>
<keyword evidence="2" id="KW-0472">Membrane</keyword>
<dbReference type="Proteomes" id="UP001166286">
    <property type="component" value="Unassembled WGS sequence"/>
</dbReference>
<feature type="compositionally biased region" description="Low complexity" evidence="1">
    <location>
        <begin position="82"/>
        <end position="91"/>
    </location>
</feature>
<feature type="transmembrane region" description="Helical" evidence="2">
    <location>
        <begin position="17"/>
        <end position="39"/>
    </location>
</feature>
<keyword evidence="2" id="KW-1133">Transmembrane helix</keyword>
<proteinExistence type="predicted"/>